<organism evidence="2 3">
    <name type="scientific">Roseovarius marisflavi</name>
    <dbReference type="NCBI Taxonomy" id="1054996"/>
    <lineage>
        <taxon>Bacteria</taxon>
        <taxon>Pseudomonadati</taxon>
        <taxon>Pseudomonadota</taxon>
        <taxon>Alphaproteobacteria</taxon>
        <taxon>Rhodobacterales</taxon>
        <taxon>Roseobacteraceae</taxon>
        <taxon>Roseovarius</taxon>
    </lineage>
</organism>
<evidence type="ECO:0000313" key="2">
    <source>
        <dbReference type="EMBL" id="SHL66590.1"/>
    </source>
</evidence>
<evidence type="ECO:0000313" key="3">
    <source>
        <dbReference type="Proteomes" id="UP000184191"/>
    </source>
</evidence>
<accession>A0A1M7CHB9</accession>
<reference evidence="3" key="1">
    <citation type="submission" date="2016-11" db="EMBL/GenBank/DDBJ databases">
        <authorList>
            <person name="Varghese N."/>
            <person name="Submissions S."/>
        </authorList>
    </citation>
    <scope>NUCLEOTIDE SEQUENCE [LARGE SCALE GENOMIC DNA]</scope>
    <source>
        <strain evidence="3">DSM 29327</strain>
    </source>
</reference>
<evidence type="ECO:0000256" key="1">
    <source>
        <dbReference type="SAM" id="Phobius"/>
    </source>
</evidence>
<dbReference type="RefSeq" id="WP_073200052.1">
    <property type="nucleotide sequence ID" value="NZ_FRBN01000025.1"/>
</dbReference>
<proteinExistence type="predicted"/>
<dbReference type="EMBL" id="FRBN01000025">
    <property type="protein sequence ID" value="SHL66590.1"/>
    <property type="molecule type" value="Genomic_DNA"/>
</dbReference>
<keyword evidence="1" id="KW-1133">Transmembrane helix</keyword>
<feature type="transmembrane region" description="Helical" evidence="1">
    <location>
        <begin position="27"/>
        <end position="51"/>
    </location>
</feature>
<keyword evidence="1" id="KW-0812">Transmembrane</keyword>
<name>A0A1M7CHB9_9RHOB</name>
<sequence length="69" mass="6905">MIVGLILVGSVIGAVSALTVLILGHSIWTAFLIYSAVGALSVLAGGAILALRAGSQDWITDATARPQGS</sequence>
<dbReference type="Proteomes" id="UP000184191">
    <property type="component" value="Unassembled WGS sequence"/>
</dbReference>
<dbReference type="OrthoDB" id="9891469at2"/>
<gene>
    <name evidence="2" type="ORF">SAMN05444414_12536</name>
</gene>
<dbReference type="AlphaFoldDB" id="A0A1M7CHB9"/>
<keyword evidence="3" id="KW-1185">Reference proteome</keyword>
<keyword evidence="1" id="KW-0472">Membrane</keyword>
<protein>
    <submittedName>
        <fullName evidence="2">Uncharacterized protein</fullName>
    </submittedName>
</protein>